<dbReference type="InterPro" id="IPR038765">
    <property type="entry name" value="Papain-like_cys_pep_sf"/>
</dbReference>
<dbReference type="EMBL" id="DVJP01000050">
    <property type="protein sequence ID" value="HIS76693.1"/>
    <property type="molecule type" value="Genomic_DNA"/>
</dbReference>
<dbReference type="PANTHER" id="PTHR33490">
    <property type="entry name" value="BLR5614 PROTEIN-RELATED"/>
    <property type="match status" value="1"/>
</dbReference>
<protein>
    <submittedName>
        <fullName evidence="4">Transglutaminase domain-containing protein</fullName>
    </submittedName>
</protein>
<evidence type="ECO:0000259" key="3">
    <source>
        <dbReference type="SMART" id="SM00460"/>
    </source>
</evidence>
<organism evidence="4 5">
    <name type="scientific">Candidatus Merdivicinus excrementipullorum</name>
    <dbReference type="NCBI Taxonomy" id="2840867"/>
    <lineage>
        <taxon>Bacteria</taxon>
        <taxon>Bacillati</taxon>
        <taxon>Bacillota</taxon>
        <taxon>Clostridia</taxon>
        <taxon>Eubacteriales</taxon>
        <taxon>Oscillospiraceae</taxon>
        <taxon>Oscillospiraceae incertae sedis</taxon>
        <taxon>Candidatus Merdivicinus</taxon>
    </lineage>
</organism>
<feature type="region of interest" description="Disordered" evidence="1">
    <location>
        <begin position="58"/>
        <end position="79"/>
    </location>
</feature>
<dbReference type="SMART" id="SM00460">
    <property type="entry name" value="TGc"/>
    <property type="match status" value="1"/>
</dbReference>
<name>A0A9D1FMX2_9FIRM</name>
<evidence type="ECO:0000256" key="1">
    <source>
        <dbReference type="SAM" id="MobiDB-lite"/>
    </source>
</evidence>
<proteinExistence type="predicted"/>
<dbReference type="Pfam" id="PF01841">
    <property type="entry name" value="Transglut_core"/>
    <property type="match status" value="1"/>
</dbReference>
<sequence>MLKKKSAAAILAGVMICGSLLTACGREPEVVTDETSAVSESSDTQAEMAPEYIVEDMETPLANGGGGSGGSSEGPTVQAGADGSYTGAINIVENKAPGTVVYQNGGSVIDASNAGKGYVMVKQSGVSQRLKVQIVMGDKKYNYDLNNAGNYEAFPLQMGNGAYKVRIMQNKEGNTYFELFSADINVTLDSAYAPFLAPSQYVNYSASSATVKKAFDLCSKSTTDVEKLTVIYNWIISSITYDTQKAATVQSGYLPNVDGVLRSKTGICFDYAAVMAAMLRSQGVPAKLVVGTVSAADLNHAWNEVYLEGKGWVTVRMYFEGSAWERMDPTFAASGGANIEQYVGNGSNYTTLRIY</sequence>
<gene>
    <name evidence="4" type="ORF">IAB51_07760</name>
</gene>
<dbReference type="InterPro" id="IPR002931">
    <property type="entry name" value="Transglutaminase-like"/>
</dbReference>
<feature type="signal peptide" evidence="2">
    <location>
        <begin position="1"/>
        <end position="23"/>
    </location>
</feature>
<feature type="compositionally biased region" description="Gly residues" evidence="1">
    <location>
        <begin position="63"/>
        <end position="72"/>
    </location>
</feature>
<dbReference type="Gene3D" id="3.10.620.30">
    <property type="match status" value="1"/>
</dbReference>
<evidence type="ECO:0000313" key="4">
    <source>
        <dbReference type="EMBL" id="HIS76693.1"/>
    </source>
</evidence>
<keyword evidence="2" id="KW-0732">Signal</keyword>
<accession>A0A9D1FMX2</accession>
<reference evidence="4" key="1">
    <citation type="submission" date="2020-10" db="EMBL/GenBank/DDBJ databases">
        <authorList>
            <person name="Gilroy R."/>
        </authorList>
    </citation>
    <scope>NUCLEOTIDE SEQUENCE</scope>
    <source>
        <strain evidence="4">CHK199-13235</strain>
    </source>
</reference>
<feature type="chain" id="PRO_5038985191" evidence="2">
    <location>
        <begin position="24"/>
        <end position="355"/>
    </location>
</feature>
<reference evidence="4" key="2">
    <citation type="journal article" date="2021" name="PeerJ">
        <title>Extensive microbial diversity within the chicken gut microbiome revealed by metagenomics and culture.</title>
        <authorList>
            <person name="Gilroy R."/>
            <person name="Ravi A."/>
            <person name="Getino M."/>
            <person name="Pursley I."/>
            <person name="Horton D.L."/>
            <person name="Alikhan N.F."/>
            <person name="Baker D."/>
            <person name="Gharbi K."/>
            <person name="Hall N."/>
            <person name="Watson M."/>
            <person name="Adriaenssens E.M."/>
            <person name="Foster-Nyarko E."/>
            <person name="Jarju S."/>
            <person name="Secka A."/>
            <person name="Antonio M."/>
            <person name="Oren A."/>
            <person name="Chaudhuri R.R."/>
            <person name="La Ragione R."/>
            <person name="Hildebrand F."/>
            <person name="Pallen M.J."/>
        </authorList>
    </citation>
    <scope>NUCLEOTIDE SEQUENCE</scope>
    <source>
        <strain evidence="4">CHK199-13235</strain>
    </source>
</reference>
<dbReference type="Proteomes" id="UP000824002">
    <property type="component" value="Unassembled WGS sequence"/>
</dbReference>
<evidence type="ECO:0000313" key="5">
    <source>
        <dbReference type="Proteomes" id="UP000824002"/>
    </source>
</evidence>
<dbReference type="PROSITE" id="PS51257">
    <property type="entry name" value="PROKAR_LIPOPROTEIN"/>
    <property type="match status" value="1"/>
</dbReference>
<comment type="caution">
    <text evidence="4">The sequence shown here is derived from an EMBL/GenBank/DDBJ whole genome shotgun (WGS) entry which is preliminary data.</text>
</comment>
<feature type="domain" description="Transglutaminase-like" evidence="3">
    <location>
        <begin position="260"/>
        <end position="319"/>
    </location>
</feature>
<dbReference type="SUPFAM" id="SSF54001">
    <property type="entry name" value="Cysteine proteinases"/>
    <property type="match status" value="1"/>
</dbReference>
<evidence type="ECO:0000256" key="2">
    <source>
        <dbReference type="SAM" id="SignalP"/>
    </source>
</evidence>
<dbReference type="AlphaFoldDB" id="A0A9D1FMX2"/>